<dbReference type="SUPFAM" id="SSF48371">
    <property type="entry name" value="ARM repeat"/>
    <property type="match status" value="1"/>
</dbReference>
<evidence type="ECO:0000313" key="2">
    <source>
        <dbReference type="Proteomes" id="UP000054516"/>
    </source>
</evidence>
<dbReference type="OrthoDB" id="8962942at2759"/>
<evidence type="ECO:0000313" key="1">
    <source>
        <dbReference type="EMBL" id="GAP91157.2"/>
    </source>
</evidence>
<keyword evidence="2" id="KW-1185">Reference proteome</keyword>
<reference evidence="1" key="1">
    <citation type="submission" date="2016-03" db="EMBL/GenBank/DDBJ databases">
        <title>Draft genome sequence of Rosellinia necatrix.</title>
        <authorList>
            <person name="Kanematsu S."/>
        </authorList>
    </citation>
    <scope>NUCLEOTIDE SEQUENCE [LARGE SCALE GENOMIC DNA]</scope>
    <source>
        <strain evidence="1">W97</strain>
    </source>
</reference>
<dbReference type="Pfam" id="PF05536">
    <property type="entry name" value="Neurochondrin"/>
    <property type="match status" value="1"/>
</dbReference>
<dbReference type="EMBL" id="DF977501">
    <property type="protein sequence ID" value="GAP91157.2"/>
    <property type="molecule type" value="Genomic_DNA"/>
</dbReference>
<sequence length="540" mass="59902">MIVLCTKSSMQEYQIWLMLFSIGLEHPPYISLVPLTHALILVSSEQTTQRIVDLIHILVQQPDGQAAGGATCFAELDINSWAPLIEIAPQHKPVFSIFHWVWVKGSSTVPPEDMNAKIDKALQLFISAFTRHNPTPLLDFVALILDSLSPNLRPLDPSWLRSVAKLIHNIASSKQTQDGRRAFTHCAAALLAAYPDQAPGPLFSDDPDAPKPIAYLFIKMIQVDILATLHILMEKLSTPEYPSLSRRIAAALDTMTSFVGFLIAAADDITVQQSLTPDRIIKLHEDLVRTIGDVMEYLRDRWDGFLAGTRGIESTQASGRGIFEDPITPAAVRFVATWLRDDDGESTRTQAGGLVELFAELYKMNLTSEDMPELRLPILAALEGVLQTSDGLEAFNNTDLLQRGLYPDVRRILAGRDADLTTSDYMRGSAIVQVFHILIEHDKNLRSHAGSADILDLISKCDVRPIQGEATSLDRLRLDFQTDVLELAATLLSASGRDITPALQQKIKHALGNISTKVTGNWRILDDEDMVVRMAELRFE</sequence>
<proteinExistence type="predicted"/>
<name>A0A1W2TRP5_ROSNE</name>
<dbReference type="PANTHER" id="PTHR13109:SF7">
    <property type="entry name" value="NEUROCHONDRIN"/>
    <property type="match status" value="1"/>
</dbReference>
<gene>
    <name evidence="1" type="ORF">SAMD00023353_5600540</name>
</gene>
<dbReference type="InterPro" id="IPR008709">
    <property type="entry name" value="Neurochondrin"/>
</dbReference>
<organism evidence="1">
    <name type="scientific">Rosellinia necatrix</name>
    <name type="common">White root-rot fungus</name>
    <dbReference type="NCBI Taxonomy" id="77044"/>
    <lineage>
        <taxon>Eukaryota</taxon>
        <taxon>Fungi</taxon>
        <taxon>Dikarya</taxon>
        <taxon>Ascomycota</taxon>
        <taxon>Pezizomycotina</taxon>
        <taxon>Sordariomycetes</taxon>
        <taxon>Xylariomycetidae</taxon>
        <taxon>Xylariales</taxon>
        <taxon>Xylariaceae</taxon>
        <taxon>Rosellinia</taxon>
    </lineage>
</organism>
<dbReference type="InterPro" id="IPR016024">
    <property type="entry name" value="ARM-type_fold"/>
</dbReference>
<dbReference type="PANTHER" id="PTHR13109">
    <property type="entry name" value="NEUROCHONDRIN"/>
    <property type="match status" value="1"/>
</dbReference>
<dbReference type="STRING" id="77044.A0A1W2TRP5"/>
<dbReference type="Proteomes" id="UP000054516">
    <property type="component" value="Unassembled WGS sequence"/>
</dbReference>
<dbReference type="AlphaFoldDB" id="A0A1W2TRP5"/>
<accession>A0A1W2TRP5</accession>
<protein>
    <submittedName>
        <fullName evidence="1">Putative duf1941 family protein</fullName>
    </submittedName>
</protein>